<feature type="domain" description="Helix-turn-helix" evidence="1">
    <location>
        <begin position="11"/>
        <end position="61"/>
    </location>
</feature>
<dbReference type="AlphaFoldDB" id="A0A1V3ICT6"/>
<keyword evidence="3" id="KW-1185">Reference proteome</keyword>
<organism evidence="2 3">
    <name type="scientific">Rodentibacter rarus</name>
    <dbReference type="NCBI Taxonomy" id="1908260"/>
    <lineage>
        <taxon>Bacteria</taxon>
        <taxon>Pseudomonadati</taxon>
        <taxon>Pseudomonadota</taxon>
        <taxon>Gammaproteobacteria</taxon>
        <taxon>Pasteurellales</taxon>
        <taxon>Pasteurellaceae</taxon>
        <taxon>Rodentibacter</taxon>
    </lineage>
</organism>
<dbReference type="Gene3D" id="1.10.238.160">
    <property type="match status" value="1"/>
</dbReference>
<evidence type="ECO:0000313" key="2">
    <source>
        <dbReference type="EMBL" id="OOF38224.1"/>
    </source>
</evidence>
<proteinExistence type="predicted"/>
<evidence type="ECO:0000313" key="3">
    <source>
        <dbReference type="Proteomes" id="UP000189433"/>
    </source>
</evidence>
<dbReference type="InterPro" id="IPR009061">
    <property type="entry name" value="DNA-bd_dom_put_sf"/>
</dbReference>
<dbReference type="Proteomes" id="UP000189433">
    <property type="component" value="Unassembled WGS sequence"/>
</dbReference>
<dbReference type="EMBL" id="MLHJ01000161">
    <property type="protein sequence ID" value="OOF38224.1"/>
    <property type="molecule type" value="Genomic_DNA"/>
</dbReference>
<name>A0A1V3ICT6_9PAST</name>
<dbReference type="OrthoDB" id="5986966at2"/>
<comment type="caution">
    <text evidence="2">The sequence shown here is derived from an EMBL/GenBank/DDBJ whole genome shotgun (WGS) entry which is preliminary data.</text>
</comment>
<accession>A0A1V3ICT6</accession>
<dbReference type="SUPFAM" id="SSF46955">
    <property type="entry name" value="Putative DNA-binding domain"/>
    <property type="match status" value="1"/>
</dbReference>
<reference evidence="2 3" key="1">
    <citation type="submission" date="2016-10" db="EMBL/GenBank/DDBJ databases">
        <title>Rodentibacter gen. nov. and new species.</title>
        <authorList>
            <person name="Christensen H."/>
        </authorList>
    </citation>
    <scope>NUCLEOTIDE SEQUENCE [LARGE SCALE GENOMIC DNA]</scope>
    <source>
        <strain evidence="2 3">CCUG17206</strain>
    </source>
</reference>
<dbReference type="Pfam" id="PF12728">
    <property type="entry name" value="HTH_17"/>
    <property type="match status" value="1"/>
</dbReference>
<protein>
    <recommendedName>
        <fullName evidence="1">Helix-turn-helix domain-containing protein</fullName>
    </recommendedName>
</protein>
<evidence type="ECO:0000259" key="1">
    <source>
        <dbReference type="Pfam" id="PF12728"/>
    </source>
</evidence>
<dbReference type="RefSeq" id="WP_077418480.1">
    <property type="nucleotide sequence ID" value="NZ_MLHI01000146.1"/>
</dbReference>
<dbReference type="InterPro" id="IPR041657">
    <property type="entry name" value="HTH_17"/>
</dbReference>
<gene>
    <name evidence="2" type="ORF">BKK50_11890</name>
</gene>
<sequence>MEKTIDSQQRYYSTATLCEMLQVSRSWLWEQSKAGKFPKPVKFGRLARYPVEAVERYLAQQNHTAEKPHVPFF</sequence>